<dbReference type="HAMAP" id="MF_00667">
    <property type="entry name" value="SspH"/>
    <property type="match status" value="1"/>
</dbReference>
<dbReference type="GO" id="GO:0042601">
    <property type="term" value="C:endospore-forming forespore"/>
    <property type="evidence" value="ECO:0007669"/>
    <property type="project" value="InterPro"/>
</dbReference>
<organism evidence="4 5">
    <name type="scientific">Haloplasma contractile SSD-17B</name>
    <dbReference type="NCBI Taxonomy" id="1033810"/>
    <lineage>
        <taxon>Bacteria</taxon>
        <taxon>Bacillati</taxon>
        <taxon>Mycoplasmatota</taxon>
        <taxon>Mollicutes</taxon>
        <taxon>Haloplasmatales</taxon>
        <taxon>Haloplasmataceae</taxon>
        <taxon>Haloplasma</taxon>
    </lineage>
</organism>
<gene>
    <name evidence="4" type="primary">sspH</name>
    <name evidence="4" type="ORF">HLPCO_001677</name>
</gene>
<dbReference type="GO" id="GO:0030435">
    <property type="term" value="P:sporulation resulting in formation of a cellular spore"/>
    <property type="evidence" value="ECO:0007669"/>
    <property type="project" value="UniProtKB-KW"/>
</dbReference>
<dbReference type="InParanoid" id="U2FH18"/>
<comment type="subcellular location">
    <subcellularLocation>
        <location evidence="1">Spore core</location>
    </subcellularLocation>
</comment>
<dbReference type="NCBIfam" id="TIGR02861">
    <property type="entry name" value="SASP_H"/>
    <property type="match status" value="1"/>
</dbReference>
<dbReference type="RefSeq" id="WP_008825151.1">
    <property type="nucleotide sequence ID" value="NZ_AFNU02000005.1"/>
</dbReference>
<comment type="similarity">
    <text evidence="2">Belongs to the SspH family.</text>
</comment>
<proteinExistence type="inferred from homology"/>
<reference evidence="4 5" key="2">
    <citation type="journal article" date="2013" name="PLoS ONE">
        <title>INDIGO - INtegrated Data Warehouse of MIcrobial GenOmes with Examples from the Red Sea Extremophiles.</title>
        <authorList>
            <person name="Alam I."/>
            <person name="Antunes A."/>
            <person name="Kamau A.A."/>
            <person name="Ba Alawi W."/>
            <person name="Kalkatawi M."/>
            <person name="Stingl U."/>
            <person name="Bajic V.B."/>
        </authorList>
    </citation>
    <scope>NUCLEOTIDE SEQUENCE [LARGE SCALE GENOMIC DNA]</scope>
    <source>
        <strain evidence="4 5">SSD-17B</strain>
    </source>
</reference>
<dbReference type="InterPro" id="IPR012610">
    <property type="entry name" value="SASP_SspH"/>
</dbReference>
<evidence type="ECO:0000256" key="2">
    <source>
        <dbReference type="ARBA" id="ARBA00006573"/>
    </source>
</evidence>
<evidence type="ECO:0000256" key="1">
    <source>
        <dbReference type="ARBA" id="ARBA00004288"/>
    </source>
</evidence>
<name>U2FH18_9MOLU</name>
<dbReference type="GO" id="GO:0030436">
    <property type="term" value="P:asexual sporulation"/>
    <property type="evidence" value="ECO:0007669"/>
    <property type="project" value="InterPro"/>
</dbReference>
<protein>
    <submittedName>
        <fullName evidence="4">Small acid-soluble spore protein H</fullName>
    </submittedName>
</protein>
<reference evidence="4 5" key="1">
    <citation type="journal article" date="2011" name="J. Bacteriol.">
        <title>Genome sequence of Haloplasma contractile, an unusual contractile bacterium from a deep-sea anoxic brine lake.</title>
        <authorList>
            <person name="Antunes A."/>
            <person name="Alam I."/>
            <person name="El Dorry H."/>
            <person name="Siam R."/>
            <person name="Robertson A."/>
            <person name="Bajic V.B."/>
            <person name="Stingl U."/>
        </authorList>
    </citation>
    <scope>NUCLEOTIDE SEQUENCE [LARGE SCALE GENOMIC DNA]</scope>
    <source>
        <strain evidence="4 5">SSD-17B</strain>
    </source>
</reference>
<dbReference type="Pfam" id="PF08141">
    <property type="entry name" value="SspH"/>
    <property type="match status" value="1"/>
</dbReference>
<accession>U2FH18</accession>
<keyword evidence="3" id="KW-0749">Sporulation</keyword>
<evidence type="ECO:0000313" key="4">
    <source>
        <dbReference type="EMBL" id="ERJ12150.1"/>
    </source>
</evidence>
<evidence type="ECO:0000313" key="5">
    <source>
        <dbReference type="Proteomes" id="UP000005707"/>
    </source>
</evidence>
<keyword evidence="5" id="KW-1185">Reference proteome</keyword>
<dbReference type="OrthoDB" id="1683648at2"/>
<dbReference type="Proteomes" id="UP000005707">
    <property type="component" value="Unassembled WGS sequence"/>
</dbReference>
<dbReference type="AlphaFoldDB" id="U2FH18"/>
<sequence>MELGRAKEIAASPVMAHVTYNGTQVYIQNVNEADGTCSIYELKNPDARIEVPAQNLLER</sequence>
<comment type="caution">
    <text evidence="4">The sequence shown here is derived from an EMBL/GenBank/DDBJ whole genome shotgun (WGS) entry which is preliminary data.</text>
</comment>
<dbReference type="EMBL" id="AFNU02000005">
    <property type="protein sequence ID" value="ERJ12150.1"/>
    <property type="molecule type" value="Genomic_DNA"/>
</dbReference>
<evidence type="ECO:0000256" key="3">
    <source>
        <dbReference type="ARBA" id="ARBA00022969"/>
    </source>
</evidence>